<dbReference type="EMBL" id="PYSW02000002">
    <property type="protein sequence ID" value="KAG2393656.1"/>
    <property type="molecule type" value="Genomic_DNA"/>
</dbReference>
<dbReference type="GO" id="GO:0006338">
    <property type="term" value="P:chromatin remodeling"/>
    <property type="evidence" value="ECO:0007669"/>
    <property type="project" value="InterPro"/>
</dbReference>
<dbReference type="GeneID" id="68099641"/>
<dbReference type="AlphaFoldDB" id="A0AA88H6V4"/>
<comment type="subcellular location">
    <subcellularLocation>
        <location evidence="1">Nucleus</location>
    </subcellularLocation>
</comment>
<gene>
    <name evidence="9" type="ORF">C9374_007187</name>
</gene>
<evidence type="ECO:0000256" key="4">
    <source>
        <dbReference type="ARBA" id="ARBA00023163"/>
    </source>
</evidence>
<dbReference type="InterPro" id="IPR001005">
    <property type="entry name" value="SANT/Myb"/>
</dbReference>
<keyword evidence="4" id="KW-0804">Transcription</keyword>
<evidence type="ECO:0000256" key="3">
    <source>
        <dbReference type="ARBA" id="ARBA00023015"/>
    </source>
</evidence>
<dbReference type="RefSeq" id="XP_044555550.1">
    <property type="nucleotide sequence ID" value="XM_044697130.1"/>
</dbReference>
<dbReference type="GO" id="GO:0000812">
    <property type="term" value="C:Swr1 complex"/>
    <property type="evidence" value="ECO:0007669"/>
    <property type="project" value="TreeGrafter"/>
</dbReference>
<keyword evidence="6" id="KW-0175">Coiled coil</keyword>
<feature type="domain" description="Myb-like" evidence="8">
    <location>
        <begin position="137"/>
        <end position="197"/>
    </location>
</feature>
<keyword evidence="10" id="KW-1185">Reference proteome</keyword>
<evidence type="ECO:0000256" key="5">
    <source>
        <dbReference type="ARBA" id="ARBA00023242"/>
    </source>
</evidence>
<dbReference type="PANTHER" id="PTHR12855:SF10">
    <property type="entry name" value="DNA METHYLTRANSFERASE 1-ASSOCIATED PROTEIN 1"/>
    <property type="match status" value="1"/>
</dbReference>
<accession>A0AA88H6V4</accession>
<evidence type="ECO:0000256" key="2">
    <source>
        <dbReference type="ARBA" id="ARBA00022853"/>
    </source>
</evidence>
<protein>
    <recommendedName>
        <fullName evidence="8">Myb-like domain-containing protein</fullName>
    </recommendedName>
</protein>
<evidence type="ECO:0000313" key="9">
    <source>
        <dbReference type="EMBL" id="KAG2393656.1"/>
    </source>
</evidence>
<keyword evidence="5" id="KW-0539">Nucleus</keyword>
<dbReference type="Pfam" id="PF16282">
    <property type="entry name" value="SANT_DAMP1_like"/>
    <property type="match status" value="1"/>
</dbReference>
<proteinExistence type="predicted"/>
<dbReference type="GO" id="GO:0035267">
    <property type="term" value="C:NuA4 histone acetyltransferase complex"/>
    <property type="evidence" value="ECO:0007669"/>
    <property type="project" value="InterPro"/>
</dbReference>
<evidence type="ECO:0000256" key="6">
    <source>
        <dbReference type="SAM" id="Coils"/>
    </source>
</evidence>
<name>A0AA88H6V4_NAELO</name>
<comment type="caution">
    <text evidence="9">The sequence shown here is derived from an EMBL/GenBank/DDBJ whole genome shotgun (WGS) entry which is preliminary data.</text>
</comment>
<organism evidence="9 10">
    <name type="scientific">Naegleria lovaniensis</name>
    <name type="common">Amoeba</name>
    <dbReference type="NCBI Taxonomy" id="51637"/>
    <lineage>
        <taxon>Eukaryota</taxon>
        <taxon>Discoba</taxon>
        <taxon>Heterolobosea</taxon>
        <taxon>Tetramitia</taxon>
        <taxon>Eutetramitia</taxon>
        <taxon>Vahlkampfiidae</taxon>
        <taxon>Naegleria</taxon>
    </lineage>
</organism>
<evidence type="ECO:0000256" key="7">
    <source>
        <dbReference type="SAM" id="MobiDB-lite"/>
    </source>
</evidence>
<dbReference type="InterPro" id="IPR027109">
    <property type="entry name" value="Swc4/Dmap1"/>
</dbReference>
<dbReference type="GO" id="GO:0000122">
    <property type="term" value="P:negative regulation of transcription by RNA polymerase II"/>
    <property type="evidence" value="ECO:0007669"/>
    <property type="project" value="TreeGrafter"/>
</dbReference>
<feature type="coiled-coil region" evidence="6">
    <location>
        <begin position="235"/>
        <end position="300"/>
    </location>
</feature>
<dbReference type="PANTHER" id="PTHR12855">
    <property type="entry name" value="DNA METHYLTRANSFERASE 1-ASSOCIATED PROTEIN 1 FAMILY MEMBER"/>
    <property type="match status" value="1"/>
</dbReference>
<sequence length="453" mass="53256">MSDYADLLGVDASAKKKSTLVDQILSPKSSTVLKGKQKDATHSLAITSTPLRSPSLETPRRQSAKRKIIQTTDKWRWKAFLNNARDDGTVLFHWTRVDDDDDEQVAPNYPFEILNKKTRVFSYDDDEYKEIIEPLHKNENWSREETDLLFSLCQQYDLRFMVIHDRFCTSELKTQHSPVPPRSVEDLKKRYYEISKALLQHRAKKRSIPNEKLKKHPLMAVEYDYDYETRRKQNLEMLYSRSSEAEKRENELREQLKKIEAIKKKRNEEEQQLIRQKQKEEKERLRLETIKTEKQRLLEEKLRLASTPAVLTTMEEIEEQDETEAEQEINKFDASLFANLTPGVYSRRELMNYDDYLYHATILTKLGFDVNTLMPTRRVHEAFETTVLPLLEKYISLFGKPNVDEYEYSDTTLLPAQEVPVAESSNASDSKKKRKKQSGSSEKESTQKKKKKK</sequence>
<reference evidence="9 10" key="1">
    <citation type="journal article" date="2018" name="BMC Genomics">
        <title>The genome of Naegleria lovaniensis, the basis for a comparative approach to unravel pathogenicity factors of the human pathogenic amoeba N. fowleri.</title>
        <authorList>
            <person name="Liechti N."/>
            <person name="Schurch N."/>
            <person name="Bruggmann R."/>
            <person name="Wittwer M."/>
        </authorList>
    </citation>
    <scope>NUCLEOTIDE SEQUENCE [LARGE SCALE GENOMIC DNA]</scope>
    <source>
        <strain evidence="9 10">ATCC 30569</strain>
    </source>
</reference>
<evidence type="ECO:0000256" key="1">
    <source>
        <dbReference type="ARBA" id="ARBA00004123"/>
    </source>
</evidence>
<feature type="region of interest" description="Disordered" evidence="7">
    <location>
        <begin position="414"/>
        <end position="453"/>
    </location>
</feature>
<dbReference type="SMART" id="SM00717">
    <property type="entry name" value="SANT"/>
    <property type="match status" value="1"/>
</dbReference>
<dbReference type="InterPro" id="IPR032563">
    <property type="entry name" value="DAMP1_SANT-like"/>
</dbReference>
<dbReference type="Gene3D" id="1.10.10.60">
    <property type="entry name" value="Homeodomain-like"/>
    <property type="match status" value="1"/>
</dbReference>
<evidence type="ECO:0000259" key="8">
    <source>
        <dbReference type="SMART" id="SM00717"/>
    </source>
</evidence>
<dbReference type="GO" id="GO:0003714">
    <property type="term" value="F:transcription corepressor activity"/>
    <property type="evidence" value="ECO:0007669"/>
    <property type="project" value="TreeGrafter"/>
</dbReference>
<evidence type="ECO:0000313" key="10">
    <source>
        <dbReference type="Proteomes" id="UP000816034"/>
    </source>
</evidence>
<dbReference type="Proteomes" id="UP000816034">
    <property type="component" value="Unassembled WGS sequence"/>
</dbReference>
<keyword evidence="2" id="KW-0156">Chromatin regulator</keyword>
<dbReference type="GO" id="GO:0006281">
    <property type="term" value="P:DNA repair"/>
    <property type="evidence" value="ECO:0007669"/>
    <property type="project" value="InterPro"/>
</dbReference>
<keyword evidence="3" id="KW-0805">Transcription regulation</keyword>